<dbReference type="Proteomes" id="UP000005737">
    <property type="component" value="Unassembled WGS sequence"/>
</dbReference>
<evidence type="ECO:0000259" key="3">
    <source>
        <dbReference type="PROSITE" id="PS50977"/>
    </source>
</evidence>
<evidence type="ECO:0000256" key="1">
    <source>
        <dbReference type="ARBA" id="ARBA00023125"/>
    </source>
</evidence>
<keyword evidence="1 2" id="KW-0238">DNA-binding</keyword>
<evidence type="ECO:0000313" key="5">
    <source>
        <dbReference type="Proteomes" id="UP000005737"/>
    </source>
</evidence>
<feature type="DNA-binding region" description="H-T-H motif" evidence="2">
    <location>
        <begin position="38"/>
        <end position="57"/>
    </location>
</feature>
<dbReference type="RefSeq" id="WP_002769685.1">
    <property type="nucleotide sequence ID" value="NZ_JH597773.1"/>
</dbReference>
<keyword evidence="5" id="KW-1185">Reference proteome</keyword>
<dbReference type="HOGENOM" id="CLU_069356_27_3_12"/>
<organism evidence="4 5">
    <name type="scientific">Leptonema illini DSM 21528</name>
    <dbReference type="NCBI Taxonomy" id="929563"/>
    <lineage>
        <taxon>Bacteria</taxon>
        <taxon>Pseudomonadati</taxon>
        <taxon>Spirochaetota</taxon>
        <taxon>Spirochaetia</taxon>
        <taxon>Leptospirales</taxon>
        <taxon>Leptospiraceae</taxon>
        <taxon>Leptonema</taxon>
    </lineage>
</organism>
<dbReference type="PANTHER" id="PTHR30055">
    <property type="entry name" value="HTH-TYPE TRANSCRIPTIONAL REGULATOR RUTR"/>
    <property type="match status" value="1"/>
</dbReference>
<protein>
    <submittedName>
        <fullName evidence="4">Regulatory protein TetR</fullName>
    </submittedName>
</protein>
<feature type="domain" description="HTH tetR-type" evidence="3">
    <location>
        <begin position="15"/>
        <end position="75"/>
    </location>
</feature>
<dbReference type="PROSITE" id="PS50977">
    <property type="entry name" value="HTH_TETR_2"/>
    <property type="match status" value="1"/>
</dbReference>
<accession>H2CB97</accession>
<dbReference type="InterPro" id="IPR009057">
    <property type="entry name" value="Homeodomain-like_sf"/>
</dbReference>
<dbReference type="SUPFAM" id="SSF46689">
    <property type="entry name" value="Homeodomain-like"/>
    <property type="match status" value="1"/>
</dbReference>
<evidence type="ECO:0000256" key="2">
    <source>
        <dbReference type="PROSITE-ProRule" id="PRU00335"/>
    </source>
</evidence>
<proteinExistence type="predicted"/>
<dbReference type="InterPro" id="IPR023772">
    <property type="entry name" value="DNA-bd_HTH_TetR-type_CS"/>
</dbReference>
<evidence type="ECO:0000313" key="4">
    <source>
        <dbReference type="EMBL" id="EHQ05237.1"/>
    </source>
</evidence>
<reference evidence="4 5" key="1">
    <citation type="submission" date="2011-10" db="EMBL/GenBank/DDBJ databases">
        <title>The Improved High-Quality Draft genome of Leptonema illini DSM 21528.</title>
        <authorList>
            <consortium name="US DOE Joint Genome Institute (JGI-PGF)"/>
            <person name="Lucas S."/>
            <person name="Copeland A."/>
            <person name="Lapidus A."/>
            <person name="Glavina del Rio T."/>
            <person name="Dalin E."/>
            <person name="Tice H."/>
            <person name="Bruce D."/>
            <person name="Goodwin L."/>
            <person name="Pitluck S."/>
            <person name="Peters L."/>
            <person name="Mikhailova N."/>
            <person name="Held B."/>
            <person name="Kyrpides N."/>
            <person name="Mavromatis K."/>
            <person name="Ivanova N."/>
            <person name="Markowitz V."/>
            <person name="Cheng J.-F."/>
            <person name="Hugenholtz P."/>
            <person name="Woyke T."/>
            <person name="Wu D."/>
            <person name="Gronow S."/>
            <person name="Wellnitz S."/>
            <person name="Brambilla E.-M."/>
            <person name="Klenk H.-P."/>
            <person name="Eisen J.A."/>
        </authorList>
    </citation>
    <scope>NUCLEOTIDE SEQUENCE [LARGE SCALE GENOMIC DNA]</scope>
    <source>
        <strain evidence="4 5">DSM 21528</strain>
    </source>
</reference>
<dbReference type="PROSITE" id="PS01081">
    <property type="entry name" value="HTH_TETR_1"/>
    <property type="match status" value="1"/>
</dbReference>
<dbReference type="Pfam" id="PF00440">
    <property type="entry name" value="TetR_N"/>
    <property type="match status" value="1"/>
</dbReference>
<dbReference type="PRINTS" id="PR00455">
    <property type="entry name" value="HTHTETR"/>
</dbReference>
<sequence>MKEAKTGRKHDRNAQESRQLILEAAFSLFAEKGFHGTTTKAIARQAGVSEGLIFHHFENKTAILGALVQGIVGSNLDVVMKSLIAQREGDDLEAILKDVFDLFERSAREGRLRDMIRIVFNSLMTLPDDEKQRFVRQIHDTLWIPLTEAMTPRMKNASVDPYIFFRIIQGSIMGYILFQEVLEWKKFVQLDPAQYRDTMASIMAAAVREKTPS</sequence>
<gene>
    <name evidence="4" type="ORF">Lepil_0533</name>
</gene>
<dbReference type="InterPro" id="IPR050109">
    <property type="entry name" value="HTH-type_TetR-like_transc_reg"/>
</dbReference>
<dbReference type="STRING" id="183.GCA_002009735_04017"/>
<dbReference type="InterPro" id="IPR001647">
    <property type="entry name" value="HTH_TetR"/>
</dbReference>
<dbReference type="EMBL" id="JH597773">
    <property type="protein sequence ID" value="EHQ05237.1"/>
    <property type="molecule type" value="Genomic_DNA"/>
</dbReference>
<dbReference type="Gene3D" id="1.10.357.10">
    <property type="entry name" value="Tetracycline Repressor, domain 2"/>
    <property type="match status" value="1"/>
</dbReference>
<dbReference type="AlphaFoldDB" id="H2CB97"/>
<dbReference type="GO" id="GO:0003677">
    <property type="term" value="F:DNA binding"/>
    <property type="evidence" value="ECO:0007669"/>
    <property type="project" value="UniProtKB-UniRule"/>
</dbReference>
<name>H2CB97_9LEPT</name>